<evidence type="ECO:0000256" key="1">
    <source>
        <dbReference type="SAM" id="MobiDB-lite"/>
    </source>
</evidence>
<evidence type="ECO:0000313" key="3">
    <source>
        <dbReference type="EMBL" id="KKQ75167.1"/>
    </source>
</evidence>
<evidence type="ECO:0000313" key="4">
    <source>
        <dbReference type="Proteomes" id="UP000034181"/>
    </source>
</evidence>
<keyword evidence="2" id="KW-0812">Transmembrane</keyword>
<dbReference type="Proteomes" id="UP000034181">
    <property type="component" value="Unassembled WGS sequence"/>
</dbReference>
<sequence>MNGIFARKGTRFALFTILFVVGLLLIFMPDRIRYIVGGDIDLWTGMVGAGFLTGAVIGLGVITGAEPGAAFVQGFLIASIAAEIVIILNWTPGWIVPFLAALLITFLSAKAKYAVAKSKQSHPGDGGGDSRDIFDEE</sequence>
<feature type="transmembrane region" description="Helical" evidence="2">
    <location>
        <begin position="12"/>
        <end position="28"/>
    </location>
</feature>
<proteinExistence type="predicted"/>
<feature type="compositionally biased region" description="Basic and acidic residues" evidence="1">
    <location>
        <begin position="128"/>
        <end position="137"/>
    </location>
</feature>
<feature type="transmembrane region" description="Helical" evidence="2">
    <location>
        <begin position="94"/>
        <end position="111"/>
    </location>
</feature>
<dbReference type="EMBL" id="LBUZ01000016">
    <property type="protein sequence ID" value="KKQ75167.1"/>
    <property type="molecule type" value="Genomic_DNA"/>
</dbReference>
<keyword evidence="2" id="KW-0472">Membrane</keyword>
<dbReference type="AlphaFoldDB" id="A0A0G0K8N3"/>
<protein>
    <submittedName>
        <fullName evidence="3">Uncharacterized protein</fullName>
    </submittedName>
</protein>
<comment type="caution">
    <text evidence="3">The sequence shown here is derived from an EMBL/GenBank/DDBJ whole genome shotgun (WGS) entry which is preliminary data.</text>
</comment>
<keyword evidence="2" id="KW-1133">Transmembrane helix</keyword>
<organism evidence="3 4">
    <name type="scientific">Candidatus Woesebacteria bacterium GW2011_GWB1_38_5b</name>
    <dbReference type="NCBI Taxonomy" id="1618569"/>
    <lineage>
        <taxon>Bacteria</taxon>
        <taxon>Candidatus Woeseibacteriota</taxon>
    </lineage>
</organism>
<accession>A0A0G0K8N3</accession>
<feature type="transmembrane region" description="Helical" evidence="2">
    <location>
        <begin position="40"/>
        <end position="62"/>
    </location>
</feature>
<feature type="region of interest" description="Disordered" evidence="1">
    <location>
        <begin position="118"/>
        <end position="137"/>
    </location>
</feature>
<reference evidence="3 4" key="1">
    <citation type="journal article" date="2015" name="Nature">
        <title>rRNA introns, odd ribosomes, and small enigmatic genomes across a large radiation of phyla.</title>
        <authorList>
            <person name="Brown C.T."/>
            <person name="Hug L.A."/>
            <person name="Thomas B.C."/>
            <person name="Sharon I."/>
            <person name="Castelle C.J."/>
            <person name="Singh A."/>
            <person name="Wilkins M.J."/>
            <person name="Williams K.H."/>
            <person name="Banfield J.F."/>
        </authorList>
    </citation>
    <scope>NUCLEOTIDE SEQUENCE [LARGE SCALE GENOMIC DNA]</scope>
</reference>
<gene>
    <name evidence="3" type="ORF">US96_C0016G0021</name>
</gene>
<name>A0A0G0K8N3_9BACT</name>
<evidence type="ECO:0000256" key="2">
    <source>
        <dbReference type="SAM" id="Phobius"/>
    </source>
</evidence>